<dbReference type="WBParaSite" id="ACAC_0000613701-mRNA-1">
    <property type="protein sequence ID" value="ACAC_0000613701-mRNA-1"/>
    <property type="gene ID" value="ACAC_0000613701"/>
</dbReference>
<name>A0A0K0D7U2_ANGCA</name>
<dbReference type="AlphaFoldDB" id="A0A0K0D7U2"/>
<evidence type="ECO:0000313" key="2">
    <source>
        <dbReference type="Proteomes" id="UP000035642"/>
    </source>
</evidence>
<reference evidence="2" key="1">
    <citation type="submission" date="2012-09" db="EMBL/GenBank/DDBJ databases">
        <authorList>
            <person name="Martin A.A."/>
        </authorList>
    </citation>
    <scope>NUCLEOTIDE SEQUENCE</scope>
</reference>
<accession>A0A0K0D7U2</accession>
<evidence type="ECO:0000313" key="3">
    <source>
        <dbReference type="WBParaSite" id="ACAC_0000613701-mRNA-1"/>
    </source>
</evidence>
<evidence type="ECO:0000256" key="1">
    <source>
        <dbReference type="SAM" id="MobiDB-lite"/>
    </source>
</evidence>
<keyword evidence="2" id="KW-1185">Reference proteome</keyword>
<dbReference type="Proteomes" id="UP000035642">
    <property type="component" value="Unassembled WGS sequence"/>
</dbReference>
<sequence>MGRADSQHTGRNDGRMGIPLEERGTADRPARTTTVEEEAEEKEESWRQDRRRRCCRRHRYYCCCWYCCCCCCCCCCHHCSICDAVLTRSQQKPWTKIHYTRMCVSVRCACNKHCGDK</sequence>
<reference evidence="3" key="2">
    <citation type="submission" date="2017-02" db="UniProtKB">
        <authorList>
            <consortium name="WormBaseParasite"/>
        </authorList>
    </citation>
    <scope>IDENTIFICATION</scope>
</reference>
<protein>
    <submittedName>
        <fullName evidence="3">Uncharacterized protein</fullName>
    </submittedName>
</protein>
<feature type="compositionally biased region" description="Basic and acidic residues" evidence="1">
    <location>
        <begin position="1"/>
        <end position="30"/>
    </location>
</feature>
<organism evidence="2 3">
    <name type="scientific">Angiostrongylus cantonensis</name>
    <name type="common">Rat lungworm</name>
    <dbReference type="NCBI Taxonomy" id="6313"/>
    <lineage>
        <taxon>Eukaryota</taxon>
        <taxon>Metazoa</taxon>
        <taxon>Ecdysozoa</taxon>
        <taxon>Nematoda</taxon>
        <taxon>Chromadorea</taxon>
        <taxon>Rhabditida</taxon>
        <taxon>Rhabditina</taxon>
        <taxon>Rhabditomorpha</taxon>
        <taxon>Strongyloidea</taxon>
        <taxon>Metastrongylidae</taxon>
        <taxon>Angiostrongylus</taxon>
    </lineage>
</organism>
<proteinExistence type="predicted"/>
<feature type="region of interest" description="Disordered" evidence="1">
    <location>
        <begin position="1"/>
        <end position="51"/>
    </location>
</feature>